<name>A0A8K0EIC4_BRALA</name>
<feature type="compositionally biased region" description="Acidic residues" evidence="6">
    <location>
        <begin position="8"/>
        <end position="30"/>
    </location>
</feature>
<dbReference type="GO" id="GO:0005886">
    <property type="term" value="C:plasma membrane"/>
    <property type="evidence" value="ECO:0007669"/>
    <property type="project" value="TreeGrafter"/>
</dbReference>
<dbReference type="FunFam" id="2.130.10.10:FF:000346">
    <property type="entry name" value="Sema-1a, isoform D"/>
    <property type="match status" value="1"/>
</dbReference>
<dbReference type="GO" id="GO:0030215">
    <property type="term" value="F:semaphorin receptor binding"/>
    <property type="evidence" value="ECO:0007669"/>
    <property type="project" value="InterPro"/>
</dbReference>
<feature type="compositionally biased region" description="Basic residues" evidence="6">
    <location>
        <begin position="1247"/>
        <end position="1257"/>
    </location>
</feature>
<gene>
    <name evidence="9" type="primary">SEMA6A</name>
    <name evidence="9" type="ORF">BLAG_LOCUS12579</name>
</gene>
<evidence type="ECO:0000256" key="5">
    <source>
        <dbReference type="PROSITE-ProRule" id="PRU00352"/>
    </source>
</evidence>
<evidence type="ECO:0000256" key="2">
    <source>
        <dbReference type="ARBA" id="ARBA00023136"/>
    </source>
</evidence>
<feature type="transmembrane region" description="Helical" evidence="7">
    <location>
        <begin position="1021"/>
        <end position="1044"/>
    </location>
</feature>
<feature type="compositionally biased region" description="Pro residues" evidence="6">
    <location>
        <begin position="1230"/>
        <end position="1242"/>
    </location>
</feature>
<dbReference type="SUPFAM" id="SSF101912">
    <property type="entry name" value="Sema domain"/>
    <property type="match status" value="1"/>
</dbReference>
<dbReference type="Pfam" id="PF01403">
    <property type="entry name" value="Sema"/>
    <property type="match status" value="1"/>
</dbReference>
<comment type="subcellular location">
    <subcellularLocation>
        <location evidence="1">Membrane</location>
    </subcellularLocation>
</comment>
<evidence type="ECO:0000256" key="4">
    <source>
        <dbReference type="ARBA" id="ARBA00023180"/>
    </source>
</evidence>
<evidence type="ECO:0000313" key="9">
    <source>
        <dbReference type="EMBL" id="CAH1252514.1"/>
    </source>
</evidence>
<dbReference type="Proteomes" id="UP000838412">
    <property type="component" value="Chromosome 2"/>
</dbReference>
<evidence type="ECO:0000256" key="3">
    <source>
        <dbReference type="ARBA" id="ARBA00023157"/>
    </source>
</evidence>
<dbReference type="InterPro" id="IPR001627">
    <property type="entry name" value="Semap_dom"/>
</dbReference>
<dbReference type="Gene3D" id="2.130.10.10">
    <property type="entry name" value="YVTN repeat-like/Quinoprotein amine dehydrogenase"/>
    <property type="match status" value="1"/>
</dbReference>
<feature type="compositionally biased region" description="Acidic residues" evidence="6">
    <location>
        <begin position="856"/>
        <end position="873"/>
    </location>
</feature>
<feature type="region of interest" description="Disordered" evidence="6">
    <location>
        <begin position="1164"/>
        <end position="1257"/>
    </location>
</feature>
<feature type="compositionally biased region" description="Polar residues" evidence="6">
    <location>
        <begin position="1104"/>
        <end position="1129"/>
    </location>
</feature>
<dbReference type="InterPro" id="IPR002165">
    <property type="entry name" value="Plexin_repeat"/>
</dbReference>
<dbReference type="GO" id="GO:0030335">
    <property type="term" value="P:positive regulation of cell migration"/>
    <property type="evidence" value="ECO:0007669"/>
    <property type="project" value="TreeGrafter"/>
</dbReference>
<keyword evidence="4" id="KW-0325">Glycoprotein</keyword>
<dbReference type="SUPFAM" id="SSF103575">
    <property type="entry name" value="Plexin repeat"/>
    <property type="match status" value="1"/>
</dbReference>
<dbReference type="SMART" id="SM00423">
    <property type="entry name" value="PSI"/>
    <property type="match status" value="1"/>
</dbReference>
<reference evidence="9" key="1">
    <citation type="submission" date="2022-01" db="EMBL/GenBank/DDBJ databases">
        <authorList>
            <person name="Braso-Vives M."/>
        </authorList>
    </citation>
    <scope>NUCLEOTIDE SEQUENCE</scope>
</reference>
<keyword evidence="10" id="KW-1185">Reference proteome</keyword>
<dbReference type="InterPro" id="IPR015943">
    <property type="entry name" value="WD40/YVTN_repeat-like_dom_sf"/>
</dbReference>
<evidence type="ECO:0000256" key="6">
    <source>
        <dbReference type="SAM" id="MobiDB-lite"/>
    </source>
</evidence>
<proteinExistence type="predicted"/>
<dbReference type="InterPro" id="IPR027231">
    <property type="entry name" value="Semaphorin"/>
</dbReference>
<accession>A0A8K0EIC4</accession>
<dbReference type="PANTHER" id="PTHR11036:SF127">
    <property type="entry name" value="SEMAPHORIN-1A"/>
    <property type="match status" value="1"/>
</dbReference>
<feature type="domain" description="Sema" evidence="8">
    <location>
        <begin position="1"/>
        <end position="462"/>
    </location>
</feature>
<dbReference type="GO" id="GO:0071526">
    <property type="term" value="P:semaphorin-plexin signaling pathway"/>
    <property type="evidence" value="ECO:0007669"/>
    <property type="project" value="TreeGrafter"/>
</dbReference>
<dbReference type="EMBL" id="OV696687">
    <property type="protein sequence ID" value="CAH1252514.1"/>
    <property type="molecule type" value="Genomic_DNA"/>
</dbReference>
<dbReference type="InterPro" id="IPR016201">
    <property type="entry name" value="PSI"/>
</dbReference>
<dbReference type="SMART" id="SM00630">
    <property type="entry name" value="Sema"/>
    <property type="match status" value="1"/>
</dbReference>
<evidence type="ECO:0000256" key="1">
    <source>
        <dbReference type="ARBA" id="ARBA00004370"/>
    </source>
</evidence>
<keyword evidence="2 7" id="KW-0472">Membrane</keyword>
<dbReference type="AlphaFoldDB" id="A0A8K0EIC4"/>
<organism evidence="9 10">
    <name type="scientific">Branchiostoma lanceolatum</name>
    <name type="common">Common lancelet</name>
    <name type="synonym">Amphioxus lanceolatum</name>
    <dbReference type="NCBI Taxonomy" id="7740"/>
    <lineage>
        <taxon>Eukaryota</taxon>
        <taxon>Metazoa</taxon>
        <taxon>Chordata</taxon>
        <taxon>Cephalochordata</taxon>
        <taxon>Leptocardii</taxon>
        <taxon>Amphioxiformes</taxon>
        <taxon>Branchiostomatidae</taxon>
        <taxon>Branchiostoma</taxon>
    </lineage>
</organism>
<dbReference type="PROSITE" id="PS51004">
    <property type="entry name" value="SEMA"/>
    <property type="match status" value="1"/>
</dbReference>
<dbReference type="InterPro" id="IPR036352">
    <property type="entry name" value="Semap_dom_sf"/>
</dbReference>
<feature type="region of interest" description="Disordered" evidence="6">
    <location>
        <begin position="853"/>
        <end position="880"/>
    </location>
</feature>
<keyword evidence="7" id="KW-1133">Transmembrane helix</keyword>
<comment type="caution">
    <text evidence="5">Lacks conserved residue(s) required for the propagation of feature annotation.</text>
</comment>
<dbReference type="GO" id="GO:0007411">
    <property type="term" value="P:axon guidance"/>
    <property type="evidence" value="ECO:0007669"/>
    <property type="project" value="TreeGrafter"/>
</dbReference>
<keyword evidence="3" id="KW-1015">Disulfide bond</keyword>
<protein>
    <submittedName>
        <fullName evidence="9">SEMA6A protein</fullName>
    </submittedName>
</protein>
<dbReference type="OrthoDB" id="9988752at2759"/>
<sequence>MLQTSRIDDDDDDHDGGDEDGDDDGDDCDDDDDLTQNHVFLVDVEDFQIFRSKIEWKSTEDDQGMCQMKGLMKHECHNFIRVLELRNDSTLFVCGTNAYDPKCRDYPLERFSERSYSGGAPTMSGIAKCPFDPSHKNTAVFADGKLYSATVADFTARDTVIYRSLGYSEPYDPTLKTEQYDSKWLNEPSFIKSFEHGNKVFFFFKETAVEYINCGKTIYSRVARVCKDDQGGQRVLQNRWTTYMKARLNCSVPGEYPFYFDEIQAMTDLIQVGDSYRMYAVFTTPQNSISGSAVCAFDMENITEAFDGKYKEQETTQSTWLPVPPNRVPSPRPGNCVNNSKLVPDTTLNFVKTHPLMDSAVGAWGGEPLFIKTGSARFTAIAVDTEAGIGNHLVMFIGTNTGKVLKILYVDGRQVFLEEIEVMDQDTPEAERSILNLRLVQKTPGEKVLVAVTQRKVVQVPLARCQRYSSCRSCVKAQDPYCGWSGDNNDCREAVSNTLQDILNGDHTSFSGYTCSGFSDYGDTSPQSTQAPCECRSPVLEVVPLADEGRPPAEGGPPAVSDLAEQLLGGFDAAAAVEQTAGAVRRMYGDWLGNAVREHGDVFGQTARSLYRRLVGMCESGKSETYRRMKQEWGCLRRCLLLHHRDVMTVGHLTPQERYDILDAMLATVYDVAMETVFGLVQQRASGDITSERQTYGTLLDELLLDRYNHTCNSSRMYHRNRLEIAILESFLVREDHRMLLNSSRLHLLRSIHRSASRFLQAEQNLAKYGERLLIKFVRLTRLMVREDADLQGQYNRTVQPVVDIIQDLSPAEKERAKWHVFSNTVTKIVCRALLQLSGTECKEEETGRRRCVSEEVMEEIDSDEEDGDEEGSGADAESGIGWVISDGWRQWREQQERMRRFLQRGPLTEYYLVSEYYLVGEYYLVSEYYLVGKYYLVSEYYLVGPATTAQVTLHTTGPGEVTSPTTSPVPLPSQTDPPGVQLGEPVEMPAGKVEQTVVKPPDLHVSSQVGSYPGGSPTTLALAIVFSVIGGIILGVLVTYCVVCRQGGKDSHESHAVVEVPASPPREKNEFPKNGSLNNLADTCNYINNTKKQDNYKMRNENFNHNQNANGSPSTVPNGTIPNGSPGQMASMHVKDSDIRRESLIDRERMAVSGYATLDRDVTAPRKLPGVPADTSPKHRYPRAHGPINPNEYDMGEFITPPKVPTKQTLPPRVPPKAGTLGRDGRPKPMGPKPVPPPKPPQLRMQQHHHHRHADS</sequence>
<evidence type="ECO:0000259" key="8">
    <source>
        <dbReference type="PROSITE" id="PS51004"/>
    </source>
</evidence>
<dbReference type="Gene3D" id="3.30.1680.10">
    <property type="entry name" value="ligand-binding face of the semaphorins, domain 2"/>
    <property type="match status" value="1"/>
</dbReference>
<evidence type="ECO:0000256" key="7">
    <source>
        <dbReference type="SAM" id="Phobius"/>
    </source>
</evidence>
<keyword evidence="7" id="KW-0812">Transmembrane</keyword>
<dbReference type="PANTHER" id="PTHR11036">
    <property type="entry name" value="SEMAPHORIN"/>
    <property type="match status" value="1"/>
</dbReference>
<evidence type="ECO:0000313" key="10">
    <source>
        <dbReference type="Proteomes" id="UP000838412"/>
    </source>
</evidence>
<feature type="region of interest" description="Disordered" evidence="6">
    <location>
        <begin position="1054"/>
        <end position="1078"/>
    </location>
</feature>
<dbReference type="Pfam" id="PF01437">
    <property type="entry name" value="PSI"/>
    <property type="match status" value="1"/>
</dbReference>
<feature type="region of interest" description="Disordered" evidence="6">
    <location>
        <begin position="1"/>
        <end position="30"/>
    </location>
</feature>
<dbReference type="GO" id="GO:0045499">
    <property type="term" value="F:chemorepellent activity"/>
    <property type="evidence" value="ECO:0007669"/>
    <property type="project" value="TreeGrafter"/>
</dbReference>
<feature type="region of interest" description="Disordered" evidence="6">
    <location>
        <begin position="1102"/>
        <end position="1137"/>
    </location>
</feature>